<dbReference type="RefSeq" id="WP_184527573.1">
    <property type="nucleotide sequence ID" value="NZ_JACHGK010000011.1"/>
</dbReference>
<sequence length="265" mass="30720">MNQLQVFNFKQNEVRTILKDGQPWFVVKDVCDVLEISNPSKAVSRLDDDERSNFKLGRQGEANIINEYGLYSLVLSSRKPEAKEFKRWITHEVIPSIRKHGAYMTPEKIEEVLLNPDTIIKLATDLKEERQKRVEAEQKVIEQKPKVLFADAVEASVDSILIGQLAKLITQNGVKIGQNRLFEWLRENGYLGKKGARYNEPTQQYMERGFFEVKERTVNNPDGTVRITRTTKITGKGQIYFINKFLRKKEPKTYELIVTSLRNED</sequence>
<dbReference type="Proteomes" id="UP000531594">
    <property type="component" value="Unassembled WGS sequence"/>
</dbReference>
<organism evidence="2 3">
    <name type="scientific">Bacillus benzoevorans</name>
    <dbReference type="NCBI Taxonomy" id="1456"/>
    <lineage>
        <taxon>Bacteria</taxon>
        <taxon>Bacillati</taxon>
        <taxon>Bacillota</taxon>
        <taxon>Bacilli</taxon>
        <taxon>Bacillales</taxon>
        <taxon>Bacillaceae</taxon>
        <taxon>Bacillus</taxon>
    </lineage>
</organism>
<dbReference type="GO" id="GO:0003677">
    <property type="term" value="F:DNA binding"/>
    <property type="evidence" value="ECO:0007669"/>
    <property type="project" value="InterPro"/>
</dbReference>
<evidence type="ECO:0000313" key="2">
    <source>
        <dbReference type="EMBL" id="MBB6446512.1"/>
    </source>
</evidence>
<dbReference type="EMBL" id="JACHGK010000011">
    <property type="protein sequence ID" value="MBB6446512.1"/>
    <property type="molecule type" value="Genomic_DNA"/>
</dbReference>
<protein>
    <submittedName>
        <fullName evidence="2">Anti-repressor protein</fullName>
    </submittedName>
</protein>
<comment type="caution">
    <text evidence="2">The sequence shown here is derived from an EMBL/GenBank/DDBJ whole genome shotgun (WGS) entry which is preliminary data.</text>
</comment>
<reference evidence="2 3" key="1">
    <citation type="submission" date="2020-08" db="EMBL/GenBank/DDBJ databases">
        <title>Genomic Encyclopedia of Type Strains, Phase IV (KMG-IV): sequencing the most valuable type-strain genomes for metagenomic binning, comparative biology and taxonomic classification.</title>
        <authorList>
            <person name="Goeker M."/>
        </authorList>
    </citation>
    <scope>NUCLEOTIDE SEQUENCE [LARGE SCALE GENOMIC DNA]</scope>
    <source>
        <strain evidence="2 3">DSM 5391</strain>
    </source>
</reference>
<dbReference type="Pfam" id="PF02498">
    <property type="entry name" value="Bro-N"/>
    <property type="match status" value="1"/>
</dbReference>
<feature type="domain" description="Bro-N" evidence="1">
    <location>
        <begin position="1"/>
        <end position="101"/>
    </location>
</feature>
<gene>
    <name evidence="2" type="ORF">HNR53_003171</name>
</gene>
<dbReference type="SMART" id="SM01040">
    <property type="entry name" value="Bro-N"/>
    <property type="match status" value="1"/>
</dbReference>
<dbReference type="PANTHER" id="PTHR36180:SF2">
    <property type="entry name" value="BRO FAMILY PROTEIN"/>
    <property type="match status" value="1"/>
</dbReference>
<name>A0A7X0HTD6_9BACI</name>
<dbReference type="Pfam" id="PF03374">
    <property type="entry name" value="ANT"/>
    <property type="match status" value="1"/>
</dbReference>
<keyword evidence="3" id="KW-1185">Reference proteome</keyword>
<accession>A0A7X0HTD6</accession>
<dbReference type="PANTHER" id="PTHR36180">
    <property type="entry name" value="DNA-BINDING PROTEIN-RELATED-RELATED"/>
    <property type="match status" value="1"/>
</dbReference>
<dbReference type="InterPro" id="IPR003497">
    <property type="entry name" value="BRO_N_domain"/>
</dbReference>
<dbReference type="AlphaFoldDB" id="A0A7X0HTD6"/>
<dbReference type="PROSITE" id="PS51750">
    <property type="entry name" value="BRO_N"/>
    <property type="match status" value="1"/>
</dbReference>
<evidence type="ECO:0000313" key="3">
    <source>
        <dbReference type="Proteomes" id="UP000531594"/>
    </source>
</evidence>
<dbReference type="InterPro" id="IPR005039">
    <property type="entry name" value="Ant_C"/>
</dbReference>
<evidence type="ECO:0000259" key="1">
    <source>
        <dbReference type="PROSITE" id="PS51750"/>
    </source>
</evidence>
<proteinExistence type="predicted"/>